<keyword evidence="1" id="KW-0472">Membrane</keyword>
<keyword evidence="1" id="KW-1133">Transmembrane helix</keyword>
<proteinExistence type="predicted"/>
<gene>
    <name evidence="2" type="ORF">S01H1_81148</name>
</gene>
<dbReference type="EMBL" id="BARS01054881">
    <property type="protein sequence ID" value="GAG52273.1"/>
    <property type="molecule type" value="Genomic_DNA"/>
</dbReference>
<sequence>MKGKKYHSLWVWQSYSSLKEFGLLRLIWGTDIWIQGVPTVKCMIGANILVWILLFVLGR</sequence>
<evidence type="ECO:0000313" key="2">
    <source>
        <dbReference type="EMBL" id="GAG52273.1"/>
    </source>
</evidence>
<comment type="caution">
    <text evidence="2">The sequence shown here is derived from an EMBL/GenBank/DDBJ whole genome shotgun (WGS) entry which is preliminary data.</text>
</comment>
<dbReference type="AlphaFoldDB" id="X0YVC5"/>
<name>X0YVC5_9ZZZZ</name>
<feature type="transmembrane region" description="Helical" evidence="1">
    <location>
        <begin position="32"/>
        <end position="57"/>
    </location>
</feature>
<organism evidence="2">
    <name type="scientific">marine sediment metagenome</name>
    <dbReference type="NCBI Taxonomy" id="412755"/>
    <lineage>
        <taxon>unclassified sequences</taxon>
        <taxon>metagenomes</taxon>
        <taxon>ecological metagenomes</taxon>
    </lineage>
</organism>
<evidence type="ECO:0000256" key="1">
    <source>
        <dbReference type="SAM" id="Phobius"/>
    </source>
</evidence>
<accession>X0YVC5</accession>
<protein>
    <submittedName>
        <fullName evidence="2">Uncharacterized protein</fullName>
    </submittedName>
</protein>
<reference evidence="2" key="1">
    <citation type="journal article" date="2014" name="Front. Microbiol.">
        <title>High frequency of phylogenetically diverse reductive dehalogenase-homologous genes in deep subseafloor sedimentary metagenomes.</title>
        <authorList>
            <person name="Kawai M."/>
            <person name="Futagami T."/>
            <person name="Toyoda A."/>
            <person name="Takaki Y."/>
            <person name="Nishi S."/>
            <person name="Hori S."/>
            <person name="Arai W."/>
            <person name="Tsubouchi T."/>
            <person name="Morono Y."/>
            <person name="Uchiyama I."/>
            <person name="Ito T."/>
            <person name="Fujiyama A."/>
            <person name="Inagaki F."/>
            <person name="Takami H."/>
        </authorList>
    </citation>
    <scope>NUCLEOTIDE SEQUENCE</scope>
    <source>
        <strain evidence="2">Expedition CK06-06</strain>
    </source>
</reference>
<keyword evidence="1" id="KW-0812">Transmembrane</keyword>